<comment type="caution">
    <text evidence="4">The sequence shown here is derived from an EMBL/GenBank/DDBJ whole genome shotgun (WGS) entry which is preliminary data.</text>
</comment>
<reference evidence="4 5" key="1">
    <citation type="submission" date="2024-07" db="EMBL/GenBank/DDBJ databases">
        <title>Uliginosibacterium flavum JJ3220;KACC:17644.</title>
        <authorList>
            <person name="Kim M.K."/>
        </authorList>
    </citation>
    <scope>NUCLEOTIDE SEQUENCE [LARGE SCALE GENOMIC DNA]</scope>
    <source>
        <strain evidence="4 5">KACC:17644</strain>
    </source>
</reference>
<dbReference type="Proteomes" id="UP001549691">
    <property type="component" value="Unassembled WGS sequence"/>
</dbReference>
<dbReference type="PANTHER" id="PTHR11579">
    <property type="entry name" value="PROTEIN-L-ISOASPARTATE O-METHYLTRANSFERASE"/>
    <property type="match status" value="1"/>
</dbReference>
<organism evidence="4 5">
    <name type="scientific">Uliginosibacterium flavum</name>
    <dbReference type="NCBI Taxonomy" id="1396831"/>
    <lineage>
        <taxon>Bacteria</taxon>
        <taxon>Pseudomonadati</taxon>
        <taxon>Pseudomonadota</taxon>
        <taxon>Betaproteobacteria</taxon>
        <taxon>Rhodocyclales</taxon>
        <taxon>Zoogloeaceae</taxon>
        <taxon>Uliginosibacterium</taxon>
    </lineage>
</organism>
<dbReference type="SUPFAM" id="SSF53335">
    <property type="entry name" value="S-adenosyl-L-methionine-dependent methyltransferases"/>
    <property type="match status" value="1"/>
</dbReference>
<dbReference type="PANTHER" id="PTHR11579:SF18">
    <property type="entry name" value="PROTEIN-L-ISOASPARTATE O-METHYLTRANSFERASE"/>
    <property type="match status" value="1"/>
</dbReference>
<proteinExistence type="inferred from homology"/>
<evidence type="ECO:0000256" key="3">
    <source>
        <dbReference type="ARBA" id="ARBA00030757"/>
    </source>
</evidence>
<evidence type="ECO:0000256" key="2">
    <source>
        <dbReference type="ARBA" id="ARBA00013346"/>
    </source>
</evidence>
<accession>A0ABV2TGX3</accession>
<dbReference type="EMBL" id="JBEWZI010000002">
    <property type="protein sequence ID" value="MET7013171.1"/>
    <property type="molecule type" value="Genomic_DNA"/>
</dbReference>
<gene>
    <name evidence="4" type="ORF">ABXR19_03150</name>
</gene>
<dbReference type="InterPro" id="IPR029063">
    <property type="entry name" value="SAM-dependent_MTases_sf"/>
</dbReference>
<dbReference type="PROSITE" id="PS01279">
    <property type="entry name" value="PCMT"/>
    <property type="match status" value="1"/>
</dbReference>
<protein>
    <recommendedName>
        <fullName evidence="2">Protein-L-isoaspartate O-methyltransferase</fullName>
    </recommendedName>
    <alternativeName>
        <fullName evidence="3">Protein L-isoaspartyl methyltransferase</fullName>
    </alternativeName>
</protein>
<dbReference type="RefSeq" id="WP_354599625.1">
    <property type="nucleotide sequence ID" value="NZ_JBEWZI010000002.1"/>
</dbReference>
<name>A0ABV2TGX3_9RHOO</name>
<dbReference type="CDD" id="cd02440">
    <property type="entry name" value="AdoMet_MTases"/>
    <property type="match status" value="1"/>
</dbReference>
<evidence type="ECO:0000256" key="1">
    <source>
        <dbReference type="ARBA" id="ARBA00005369"/>
    </source>
</evidence>
<keyword evidence="5" id="KW-1185">Reference proteome</keyword>
<dbReference type="InterPro" id="IPR000682">
    <property type="entry name" value="PCMT"/>
</dbReference>
<evidence type="ECO:0000313" key="5">
    <source>
        <dbReference type="Proteomes" id="UP001549691"/>
    </source>
</evidence>
<evidence type="ECO:0000313" key="4">
    <source>
        <dbReference type="EMBL" id="MET7013171.1"/>
    </source>
</evidence>
<dbReference type="Gene3D" id="3.40.50.150">
    <property type="entry name" value="Vaccinia Virus protein VP39"/>
    <property type="match status" value="1"/>
</dbReference>
<dbReference type="Pfam" id="PF01135">
    <property type="entry name" value="PCMT"/>
    <property type="match status" value="1"/>
</dbReference>
<sequence>MDIEQARFNMIEQQIRTCDVLDPGALEALAQVKRERFVPAHLQALAFAEIEVPIGKGQTMLEPKTAAKALQALQLKRGEHVLEIGTGSGYMAALMAARGAHVCSLEIEPELAAQARRNLDRAGVDNVLVEDADGAAGWAEHAPYDVIIASGAVDSIPANWREQLKVGGRLFAFVGRAPVMRAILVTRVSASEYREHGVFETVVPALKLATQSQFVL</sequence>
<comment type="similarity">
    <text evidence="1">Belongs to the methyltransferase superfamily. L-isoaspartyl/D-aspartyl protein methyltransferase family.</text>
</comment>